<dbReference type="EMBL" id="FN653107">
    <property type="protein sequence ID" value="CBY12127.1"/>
    <property type="molecule type" value="Genomic_DNA"/>
</dbReference>
<dbReference type="Proteomes" id="UP000001307">
    <property type="component" value="Unassembled WGS sequence"/>
</dbReference>
<dbReference type="OrthoDB" id="10292360at2759"/>
<evidence type="ECO:0000313" key="3">
    <source>
        <dbReference type="Proteomes" id="UP000001307"/>
    </source>
</evidence>
<name>E4XQP1_OIKDI</name>
<dbReference type="InParanoid" id="E4XQP1"/>
<protein>
    <submittedName>
        <fullName evidence="2">Uncharacterized protein</fullName>
    </submittedName>
</protein>
<gene>
    <name evidence="2" type="ORF">GSOID_T00017995001</name>
</gene>
<keyword evidence="3" id="KW-1185">Reference proteome</keyword>
<evidence type="ECO:0000313" key="2">
    <source>
        <dbReference type="EMBL" id="CBY12127.1"/>
    </source>
</evidence>
<sequence>MKLAAIFISSLACGQNMDEVIKCYECQHSISELGIETGNYNCVEPDSHTKVVEKMKFREHHNTITGKVGLIRTDCQFLTGHGYEEEIQPDGSSKYIAFNYTERGYYDNFEGSQTYVYDQHASGMVHKQQYHLCGPDNDECVQTATYPLQNLTMPHSSVKSAKTVQESEPHASDCFICNSHVHYDDKENTWVMKQEDKNCIEHPKRLPPKFHLKDCFGECIVDQEEYWDYNSGTPLSRITKRHCSNGTDTEDDKQTETERNHFHRQQTISSYICQSNHCNGPEYVPPNNPGSAQTAGLAALFFLLNFLA</sequence>
<dbReference type="AlphaFoldDB" id="E4XQP1"/>
<organism evidence="2">
    <name type="scientific">Oikopleura dioica</name>
    <name type="common">Tunicate</name>
    <dbReference type="NCBI Taxonomy" id="34765"/>
    <lineage>
        <taxon>Eukaryota</taxon>
        <taxon>Metazoa</taxon>
        <taxon>Chordata</taxon>
        <taxon>Tunicata</taxon>
        <taxon>Appendicularia</taxon>
        <taxon>Copelata</taxon>
        <taxon>Oikopleuridae</taxon>
        <taxon>Oikopleura</taxon>
    </lineage>
</organism>
<feature type="region of interest" description="Disordered" evidence="1">
    <location>
        <begin position="241"/>
        <end position="260"/>
    </location>
</feature>
<evidence type="ECO:0000256" key="1">
    <source>
        <dbReference type="SAM" id="MobiDB-lite"/>
    </source>
</evidence>
<proteinExistence type="predicted"/>
<accession>E4XQP1</accession>
<reference evidence="2" key="1">
    <citation type="journal article" date="2010" name="Science">
        <title>Plasticity of animal genome architecture unmasked by rapid evolution of a pelagic tunicate.</title>
        <authorList>
            <person name="Denoeud F."/>
            <person name="Henriet S."/>
            <person name="Mungpakdee S."/>
            <person name="Aury J.M."/>
            <person name="Da Silva C."/>
            <person name="Brinkmann H."/>
            <person name="Mikhaleva J."/>
            <person name="Olsen L.C."/>
            <person name="Jubin C."/>
            <person name="Canestro C."/>
            <person name="Bouquet J.M."/>
            <person name="Danks G."/>
            <person name="Poulain J."/>
            <person name="Campsteijn C."/>
            <person name="Adamski M."/>
            <person name="Cross I."/>
            <person name="Yadetie F."/>
            <person name="Muffato M."/>
            <person name="Louis A."/>
            <person name="Butcher S."/>
            <person name="Tsagkogeorga G."/>
            <person name="Konrad A."/>
            <person name="Singh S."/>
            <person name="Jensen M.F."/>
            <person name="Cong E.H."/>
            <person name="Eikeseth-Otteraa H."/>
            <person name="Noel B."/>
            <person name="Anthouard V."/>
            <person name="Porcel B.M."/>
            <person name="Kachouri-Lafond R."/>
            <person name="Nishino A."/>
            <person name="Ugolini M."/>
            <person name="Chourrout P."/>
            <person name="Nishida H."/>
            <person name="Aasland R."/>
            <person name="Huzurbazar S."/>
            <person name="Westhof E."/>
            <person name="Delsuc F."/>
            <person name="Lehrach H."/>
            <person name="Reinhardt R."/>
            <person name="Weissenbach J."/>
            <person name="Roy S.W."/>
            <person name="Artiguenave F."/>
            <person name="Postlethwait J.H."/>
            <person name="Manak J.R."/>
            <person name="Thompson E.M."/>
            <person name="Jaillon O."/>
            <person name="Du Pasquier L."/>
            <person name="Boudinot P."/>
            <person name="Liberles D.A."/>
            <person name="Volff J.N."/>
            <person name="Philippe H."/>
            <person name="Lenhard B."/>
            <person name="Roest Crollius H."/>
            <person name="Wincker P."/>
            <person name="Chourrout D."/>
        </authorList>
    </citation>
    <scope>NUCLEOTIDE SEQUENCE [LARGE SCALE GENOMIC DNA]</scope>
</reference>